<dbReference type="NCBIfam" id="TIGR00481">
    <property type="entry name" value="YbhB/YbcL family Raf kinase inhibitor-like protein"/>
    <property type="match status" value="1"/>
</dbReference>
<organism evidence="2 3">
    <name type="scientific">Dasania phycosphaerae</name>
    <dbReference type="NCBI Taxonomy" id="2950436"/>
    <lineage>
        <taxon>Bacteria</taxon>
        <taxon>Pseudomonadati</taxon>
        <taxon>Pseudomonadota</taxon>
        <taxon>Gammaproteobacteria</taxon>
        <taxon>Cellvibrionales</taxon>
        <taxon>Spongiibacteraceae</taxon>
        <taxon>Dasania</taxon>
    </lineage>
</organism>
<dbReference type="PANTHER" id="PTHR30289:SF1">
    <property type="entry name" value="PEBP (PHOSPHATIDYLETHANOLAMINE-BINDING PROTEIN) FAMILY PROTEIN"/>
    <property type="match status" value="1"/>
</dbReference>
<sequence>MKIKFMVIFLFSGCAFADGLVLESNDLKGQLNIKQVLSGFGCNGGNISPHLRWDKPPEGTKSFAITVYDKDAPTGSGFWHWIMFDIPHTVLEIPAATGGNAKNKMLNGAIQSTTSFGTKGYGGACPPVGDSPHQYLFTVYALSVQKLGLDESATPELVGYSLEENVLEKASIVTYLRR</sequence>
<dbReference type="AlphaFoldDB" id="A0A9J6RNK0"/>
<dbReference type="InterPro" id="IPR008914">
    <property type="entry name" value="PEBP"/>
</dbReference>
<feature type="chain" id="PRO_5039890736" evidence="1">
    <location>
        <begin position="18"/>
        <end position="178"/>
    </location>
</feature>
<dbReference type="Gene3D" id="3.90.280.10">
    <property type="entry name" value="PEBP-like"/>
    <property type="match status" value="1"/>
</dbReference>
<dbReference type="InterPro" id="IPR005247">
    <property type="entry name" value="YbhB_YbcL/LppC-like"/>
</dbReference>
<dbReference type="Proteomes" id="UP001069090">
    <property type="component" value="Unassembled WGS sequence"/>
</dbReference>
<feature type="signal peptide" evidence="1">
    <location>
        <begin position="1"/>
        <end position="17"/>
    </location>
</feature>
<evidence type="ECO:0000256" key="1">
    <source>
        <dbReference type="SAM" id="SignalP"/>
    </source>
</evidence>
<dbReference type="RefSeq" id="WP_258332076.1">
    <property type="nucleotide sequence ID" value="NZ_JAPTGG010000009.1"/>
</dbReference>
<evidence type="ECO:0000313" key="2">
    <source>
        <dbReference type="EMBL" id="MCZ0865922.1"/>
    </source>
</evidence>
<dbReference type="InterPro" id="IPR036610">
    <property type="entry name" value="PEBP-like_sf"/>
</dbReference>
<keyword evidence="1" id="KW-0732">Signal</keyword>
<proteinExistence type="predicted"/>
<dbReference type="CDD" id="cd00865">
    <property type="entry name" value="PEBP_bact_arch"/>
    <property type="match status" value="1"/>
</dbReference>
<protein>
    <submittedName>
        <fullName evidence="2">YbhB/YbcL family Raf kinase inhibitor-like protein</fullName>
    </submittedName>
</protein>
<reference evidence="2 3" key="1">
    <citation type="submission" date="2022-12" db="EMBL/GenBank/DDBJ databases">
        <title>Dasania phycosphaerae sp. nov., isolated from particulate material of the south coast of Korea.</title>
        <authorList>
            <person name="Jiang Y."/>
        </authorList>
    </citation>
    <scope>NUCLEOTIDE SEQUENCE [LARGE SCALE GENOMIC DNA]</scope>
    <source>
        <strain evidence="2 3">GY-19</strain>
    </source>
</reference>
<evidence type="ECO:0000313" key="3">
    <source>
        <dbReference type="Proteomes" id="UP001069090"/>
    </source>
</evidence>
<gene>
    <name evidence="2" type="ORF">O0V09_11965</name>
</gene>
<accession>A0A9J6RNK0</accession>
<dbReference type="SUPFAM" id="SSF49777">
    <property type="entry name" value="PEBP-like"/>
    <property type="match status" value="1"/>
</dbReference>
<dbReference type="PANTHER" id="PTHR30289">
    <property type="entry name" value="UNCHARACTERIZED PROTEIN YBCL-RELATED"/>
    <property type="match status" value="1"/>
</dbReference>
<dbReference type="Pfam" id="PF01161">
    <property type="entry name" value="PBP"/>
    <property type="match status" value="1"/>
</dbReference>
<name>A0A9J6RNK0_9GAMM</name>
<comment type="caution">
    <text evidence="2">The sequence shown here is derived from an EMBL/GenBank/DDBJ whole genome shotgun (WGS) entry which is preliminary data.</text>
</comment>
<keyword evidence="3" id="KW-1185">Reference proteome</keyword>
<dbReference type="EMBL" id="JAPTGG010000009">
    <property type="protein sequence ID" value="MCZ0865922.1"/>
    <property type="molecule type" value="Genomic_DNA"/>
</dbReference>